<dbReference type="GO" id="GO:0032259">
    <property type="term" value="P:methylation"/>
    <property type="evidence" value="ECO:0007669"/>
    <property type="project" value="UniProtKB-KW"/>
</dbReference>
<sequence>MSCEPGTPVAAGPAGDAEAYAFDNDAPGTPQRFRQLSEILDGATIQCLSGLGELAGARCLEVGAGGGSIAEWLAGQAGPAGRVLATDLNTRHLRTDRGYEVLRHDLVTEPVPEGPWDVVHVRMVLLHLPQRREILHRLAAALAPGGAIVVEDFETTLRKMVLAAPTAEDAALVEAYYDLLVETLLAAHGNDPTWAGRVHAAMLAEGLTDVETVVSARSWAGGTAGALLIDANITELRTDFIEAGMSAARLDRLHALARDPRLVVRGYLTYSTTGRRSDG</sequence>
<evidence type="ECO:0000313" key="3">
    <source>
        <dbReference type="Proteomes" id="UP000316096"/>
    </source>
</evidence>
<comment type="caution">
    <text evidence="2">The sequence shown here is derived from an EMBL/GenBank/DDBJ whole genome shotgun (WGS) entry which is preliminary data.</text>
</comment>
<keyword evidence="2" id="KW-0489">Methyltransferase</keyword>
<dbReference type="Gene3D" id="3.40.50.150">
    <property type="entry name" value="Vaccinia Virus protein VP39"/>
    <property type="match status" value="1"/>
</dbReference>
<gene>
    <name evidence="2" type="ORF">FB559_6339</name>
</gene>
<name>A0A543CU38_9ACTN</name>
<reference evidence="2 3" key="1">
    <citation type="submission" date="2019-06" db="EMBL/GenBank/DDBJ databases">
        <title>Sequencing the genomes of 1000 actinobacteria strains.</title>
        <authorList>
            <person name="Klenk H.-P."/>
        </authorList>
    </citation>
    <scope>NUCLEOTIDE SEQUENCE [LARGE SCALE GENOMIC DNA]</scope>
    <source>
        <strain evidence="2 3">DSM 102200</strain>
    </source>
</reference>
<dbReference type="PANTHER" id="PTHR43861:SF3">
    <property type="entry name" value="PUTATIVE (AFU_ORTHOLOGUE AFUA_2G14390)-RELATED"/>
    <property type="match status" value="1"/>
</dbReference>
<dbReference type="SUPFAM" id="SSF53335">
    <property type="entry name" value="S-adenosyl-L-methionine-dependent methyltransferases"/>
    <property type="match status" value="1"/>
</dbReference>
<dbReference type="Pfam" id="PF13489">
    <property type="entry name" value="Methyltransf_23"/>
    <property type="match status" value="1"/>
</dbReference>
<proteinExistence type="predicted"/>
<keyword evidence="3" id="KW-1185">Reference proteome</keyword>
<protein>
    <submittedName>
        <fullName evidence="2">Methyltransferase family protein</fullName>
    </submittedName>
</protein>
<dbReference type="Proteomes" id="UP000316096">
    <property type="component" value="Unassembled WGS sequence"/>
</dbReference>
<evidence type="ECO:0000256" key="1">
    <source>
        <dbReference type="ARBA" id="ARBA00022679"/>
    </source>
</evidence>
<dbReference type="GO" id="GO:0008168">
    <property type="term" value="F:methyltransferase activity"/>
    <property type="evidence" value="ECO:0007669"/>
    <property type="project" value="UniProtKB-KW"/>
</dbReference>
<dbReference type="OrthoDB" id="3469983at2"/>
<keyword evidence="1 2" id="KW-0808">Transferase</keyword>
<dbReference type="EMBL" id="VFOZ01000001">
    <property type="protein sequence ID" value="TQM00624.1"/>
    <property type="molecule type" value="Genomic_DNA"/>
</dbReference>
<dbReference type="RefSeq" id="WP_141960317.1">
    <property type="nucleotide sequence ID" value="NZ_VFOZ01000001.1"/>
</dbReference>
<evidence type="ECO:0000313" key="2">
    <source>
        <dbReference type="EMBL" id="TQM00624.1"/>
    </source>
</evidence>
<organism evidence="2 3">
    <name type="scientific">Actinoallomurus bryophytorum</name>
    <dbReference type="NCBI Taxonomy" id="1490222"/>
    <lineage>
        <taxon>Bacteria</taxon>
        <taxon>Bacillati</taxon>
        <taxon>Actinomycetota</taxon>
        <taxon>Actinomycetes</taxon>
        <taxon>Streptosporangiales</taxon>
        <taxon>Thermomonosporaceae</taxon>
        <taxon>Actinoallomurus</taxon>
    </lineage>
</organism>
<dbReference type="AlphaFoldDB" id="A0A543CU38"/>
<dbReference type="InterPro" id="IPR029063">
    <property type="entry name" value="SAM-dependent_MTases_sf"/>
</dbReference>
<dbReference type="PANTHER" id="PTHR43861">
    <property type="entry name" value="TRANS-ACONITATE 2-METHYLTRANSFERASE-RELATED"/>
    <property type="match status" value="1"/>
</dbReference>
<accession>A0A543CU38</accession>